<evidence type="ECO:0000313" key="4">
    <source>
        <dbReference type="Proteomes" id="UP000218288"/>
    </source>
</evidence>
<dbReference type="Gene3D" id="3.40.190.10">
    <property type="entry name" value="Periplasmic binding protein-like II"/>
    <property type="match status" value="1"/>
</dbReference>
<dbReference type="Gene3D" id="3.40.190.150">
    <property type="entry name" value="Bordetella uptake gene, domain 1"/>
    <property type="match status" value="1"/>
</dbReference>
<name>A0A169QTA7_9HYPH</name>
<dbReference type="PANTHER" id="PTHR42928">
    <property type="entry name" value="TRICARBOXYLATE-BINDING PROTEIN"/>
    <property type="match status" value="1"/>
</dbReference>
<dbReference type="PIRSF" id="PIRSF017082">
    <property type="entry name" value="YflP"/>
    <property type="match status" value="1"/>
</dbReference>
<proteinExistence type="inferred from homology"/>
<dbReference type="InterPro" id="IPR005064">
    <property type="entry name" value="BUG"/>
</dbReference>
<protein>
    <recommendedName>
        <fullName evidence="5">Tricarboxylate transporter</fullName>
    </recommendedName>
</protein>
<comment type="similarity">
    <text evidence="1">Belongs to the UPF0065 (bug) family.</text>
</comment>
<dbReference type="RefSeq" id="WP_096484344.1">
    <property type="nucleotide sequence ID" value="NZ_AP014809.1"/>
</dbReference>
<dbReference type="CDD" id="cd07012">
    <property type="entry name" value="PBP2_Bug_TTT"/>
    <property type="match status" value="1"/>
</dbReference>
<evidence type="ECO:0000256" key="2">
    <source>
        <dbReference type="SAM" id="SignalP"/>
    </source>
</evidence>
<accession>A0A169QTA7</accession>
<sequence length="328" mass="35780">MRVAVQAAIAALLLSAAPVQAWEPTKPIEIIVPFPPGGSSDQMARTIQGAIQKNNLVKQPIIIVNKPAAAGGEAMLDIQKSAGDPHKLITTSSGIYMTPLSTKLPVSWKDFTPIAMMAQDAFVLWVNSAKPYKTASEFIDAAKTASPPLKTGGNGSKREDHLISVTMEQATKTKITYVPYQGGGPASVQLAGGHIDANMNNPAEEIANWRSGAVKPLCAFSPKPMEYTQKITADMAWSDIPTCQSQGVNVTYQMLRGMFMPGKVTPEQQTFYVELFRKVTETPDWKSYLERNALVPDFRSGQSFVDFLTEDERKHKELMTKAGFIATN</sequence>
<dbReference type="EMBL" id="AP014809">
    <property type="protein sequence ID" value="BAU89928.1"/>
    <property type="molecule type" value="Genomic_DNA"/>
</dbReference>
<reference evidence="3 4" key="1">
    <citation type="journal article" date="2016" name="Genome Announc.">
        <title>Complete Genome Sequence of Methylobacterium populi P-1M, Isolated from Pink-Pigmented Household Biofilm.</title>
        <authorList>
            <person name="Morohoshi T."/>
            <person name="Ikeda T."/>
        </authorList>
    </citation>
    <scope>NUCLEOTIDE SEQUENCE [LARGE SCALE GENOMIC DNA]</scope>
    <source>
        <strain evidence="3 4">P-1M</strain>
    </source>
</reference>
<evidence type="ECO:0000256" key="1">
    <source>
        <dbReference type="ARBA" id="ARBA00006987"/>
    </source>
</evidence>
<evidence type="ECO:0000313" key="3">
    <source>
        <dbReference type="EMBL" id="BAU89928.1"/>
    </source>
</evidence>
<feature type="chain" id="PRO_5007902354" description="Tricarboxylate transporter" evidence="2">
    <location>
        <begin position="22"/>
        <end position="328"/>
    </location>
</feature>
<dbReference type="InterPro" id="IPR042100">
    <property type="entry name" value="Bug_dom1"/>
</dbReference>
<dbReference type="AlphaFoldDB" id="A0A169QTA7"/>
<dbReference type="PANTHER" id="PTHR42928:SF1">
    <property type="entry name" value="BLR4371 PROTEIN"/>
    <property type="match status" value="1"/>
</dbReference>
<gene>
    <name evidence="3" type="ORF">MPPM_1323</name>
</gene>
<dbReference type="Pfam" id="PF03401">
    <property type="entry name" value="TctC"/>
    <property type="match status" value="1"/>
</dbReference>
<dbReference type="Proteomes" id="UP000218288">
    <property type="component" value="Chromosome"/>
</dbReference>
<organism evidence="3 4">
    <name type="scientific">Methylorubrum populi</name>
    <dbReference type="NCBI Taxonomy" id="223967"/>
    <lineage>
        <taxon>Bacteria</taxon>
        <taxon>Pseudomonadati</taxon>
        <taxon>Pseudomonadota</taxon>
        <taxon>Alphaproteobacteria</taxon>
        <taxon>Hyphomicrobiales</taxon>
        <taxon>Methylobacteriaceae</taxon>
        <taxon>Methylorubrum</taxon>
    </lineage>
</organism>
<dbReference type="OrthoDB" id="7246401at2"/>
<evidence type="ECO:0008006" key="5">
    <source>
        <dbReference type="Google" id="ProtNLM"/>
    </source>
</evidence>
<keyword evidence="2" id="KW-0732">Signal</keyword>
<feature type="signal peptide" evidence="2">
    <location>
        <begin position="1"/>
        <end position="21"/>
    </location>
</feature>